<feature type="domain" description="Peptidase M48" evidence="8">
    <location>
        <begin position="153"/>
        <end position="238"/>
    </location>
</feature>
<comment type="cofactor">
    <cofactor evidence="1">
        <name>Zn(2+)</name>
        <dbReference type="ChEBI" id="CHEBI:29105"/>
    </cofactor>
</comment>
<evidence type="ECO:0000256" key="2">
    <source>
        <dbReference type="ARBA" id="ARBA00022670"/>
    </source>
</evidence>
<keyword evidence="10" id="KW-1185">Reference proteome</keyword>
<dbReference type="Proteomes" id="UP000642809">
    <property type="component" value="Unassembled WGS sequence"/>
</dbReference>
<keyword evidence="4" id="KW-0378">Hydrolase</keyword>
<reference evidence="9" key="1">
    <citation type="journal article" date="2014" name="Int. J. Syst. Evol. Microbiol.">
        <title>Complete genome sequence of Corynebacterium casei LMG S-19264T (=DSM 44701T), isolated from a smear-ripened cheese.</title>
        <authorList>
            <consortium name="US DOE Joint Genome Institute (JGI-PGF)"/>
            <person name="Walter F."/>
            <person name="Albersmeier A."/>
            <person name="Kalinowski J."/>
            <person name="Ruckert C."/>
        </authorList>
    </citation>
    <scope>NUCLEOTIDE SEQUENCE</scope>
    <source>
        <strain evidence="9">KCTC 23224</strain>
    </source>
</reference>
<dbReference type="Pfam" id="PF01435">
    <property type="entry name" value="Peptidase_M48"/>
    <property type="match status" value="1"/>
</dbReference>
<reference evidence="9" key="2">
    <citation type="submission" date="2020-09" db="EMBL/GenBank/DDBJ databases">
        <authorList>
            <person name="Sun Q."/>
            <person name="Kim S."/>
        </authorList>
    </citation>
    <scope>NUCLEOTIDE SEQUENCE</scope>
    <source>
        <strain evidence="9">KCTC 23224</strain>
    </source>
</reference>
<dbReference type="GO" id="GO:0006508">
    <property type="term" value="P:proteolysis"/>
    <property type="evidence" value="ECO:0007669"/>
    <property type="project" value="UniProtKB-KW"/>
</dbReference>
<dbReference type="RefSeq" id="WP_189579652.1">
    <property type="nucleotide sequence ID" value="NZ_BMYF01000006.1"/>
</dbReference>
<keyword evidence="2" id="KW-0645">Protease</keyword>
<dbReference type="GO" id="GO:0004222">
    <property type="term" value="F:metalloendopeptidase activity"/>
    <property type="evidence" value="ECO:0007669"/>
    <property type="project" value="InterPro"/>
</dbReference>
<evidence type="ECO:0000259" key="8">
    <source>
        <dbReference type="Pfam" id="PF01435"/>
    </source>
</evidence>
<dbReference type="EMBL" id="BMYF01000006">
    <property type="protein sequence ID" value="GHB33264.1"/>
    <property type="molecule type" value="Genomic_DNA"/>
</dbReference>
<protein>
    <recommendedName>
        <fullName evidence="8">Peptidase M48 domain-containing protein</fullName>
    </recommendedName>
</protein>
<evidence type="ECO:0000313" key="9">
    <source>
        <dbReference type="EMBL" id="GHB33264.1"/>
    </source>
</evidence>
<evidence type="ECO:0000256" key="6">
    <source>
        <dbReference type="ARBA" id="ARBA00023049"/>
    </source>
</evidence>
<proteinExistence type="predicted"/>
<dbReference type="InterPro" id="IPR019734">
    <property type="entry name" value="TPR_rpt"/>
</dbReference>
<dbReference type="InterPro" id="IPR001915">
    <property type="entry name" value="Peptidase_M48"/>
</dbReference>
<accession>A0A8J3G516</accession>
<dbReference type="AlphaFoldDB" id="A0A8J3G516"/>
<dbReference type="PROSITE" id="PS50005">
    <property type="entry name" value="TPR"/>
    <property type="match status" value="1"/>
</dbReference>
<evidence type="ECO:0000256" key="4">
    <source>
        <dbReference type="ARBA" id="ARBA00022801"/>
    </source>
</evidence>
<evidence type="ECO:0000256" key="7">
    <source>
        <dbReference type="PROSITE-ProRule" id="PRU00339"/>
    </source>
</evidence>
<comment type="caution">
    <text evidence="9">The sequence shown here is derived from an EMBL/GenBank/DDBJ whole genome shotgun (WGS) entry which is preliminary data.</text>
</comment>
<feature type="repeat" description="TPR" evidence="7">
    <location>
        <begin position="383"/>
        <end position="416"/>
    </location>
</feature>
<keyword evidence="3" id="KW-0479">Metal-binding</keyword>
<gene>
    <name evidence="9" type="ORF">GCM10008106_12760</name>
</gene>
<keyword evidence="5" id="KW-0862">Zinc</keyword>
<dbReference type="InterPro" id="IPR011990">
    <property type="entry name" value="TPR-like_helical_dom_sf"/>
</dbReference>
<evidence type="ECO:0000256" key="1">
    <source>
        <dbReference type="ARBA" id="ARBA00001947"/>
    </source>
</evidence>
<evidence type="ECO:0000256" key="5">
    <source>
        <dbReference type="ARBA" id="ARBA00022833"/>
    </source>
</evidence>
<sequence length="449" mass="51870">MLKYSLSFILALLTGLISAQDMIQLKGVLLRSAGEHAAGDTITVVSQRMKFDGVTKQYGYISYGNRKFIDEDRIEILNPDMDFWEEVWFTNRADEITKVGWEKEKRQELYEDAMDYYSTALKNNLIFEDELLSDYLYQLTLAIHPFEMLKERQRNFSILVLKSPEESSFAFDNGMIVLTTGLLATLQTEEQLIQLLAENIAHVVLEHNLINFNRALKAERNARIWGTITAVAAATAMAVDEVNTGRWHDYGLAADLGASVYFLSRNTRSNIGAEYNNAQRIIAKQTAQKFLHTYPEVVNYDEVAFITQLAPAISVAAWTQFHFKHYGTAYHMIQRLEDHGLTTDMDYFLMSRIIRKQYNDLESNELALAYIEKGRAKSWEEFPELYKEEGLIYQRLGEFDKAIEAFSKYRQHLSSLRDKGHFVDSELRSIDQFIQRTSNLSKRVTEIQD</sequence>
<keyword evidence="6" id="KW-0482">Metalloprotease</keyword>
<name>A0A8J3G516_9BACT</name>
<keyword evidence="7" id="KW-0802">TPR repeat</keyword>
<evidence type="ECO:0000313" key="10">
    <source>
        <dbReference type="Proteomes" id="UP000642809"/>
    </source>
</evidence>
<dbReference type="SUPFAM" id="SSF48452">
    <property type="entry name" value="TPR-like"/>
    <property type="match status" value="1"/>
</dbReference>
<organism evidence="9 10">
    <name type="scientific">Mongoliitalea lutea</name>
    <dbReference type="NCBI Taxonomy" id="849756"/>
    <lineage>
        <taxon>Bacteria</taxon>
        <taxon>Pseudomonadati</taxon>
        <taxon>Bacteroidota</taxon>
        <taxon>Cytophagia</taxon>
        <taxon>Cytophagales</taxon>
        <taxon>Cyclobacteriaceae</taxon>
        <taxon>Mongoliitalea</taxon>
    </lineage>
</organism>
<evidence type="ECO:0000256" key="3">
    <source>
        <dbReference type="ARBA" id="ARBA00022723"/>
    </source>
</evidence>
<dbReference type="GO" id="GO:0046872">
    <property type="term" value="F:metal ion binding"/>
    <property type="evidence" value="ECO:0007669"/>
    <property type="project" value="UniProtKB-KW"/>
</dbReference>